<evidence type="ECO:0000256" key="9">
    <source>
        <dbReference type="SAM" id="SignalP"/>
    </source>
</evidence>
<dbReference type="Gene3D" id="1.20.120.1770">
    <property type="match status" value="1"/>
</dbReference>
<dbReference type="AlphaFoldDB" id="A0A8T2LW63"/>
<dbReference type="KEGG" id="amex:103033089"/>
<feature type="domain" description="Cytochrome b561" evidence="11">
    <location>
        <begin position="161"/>
        <end position="366"/>
    </location>
</feature>
<feature type="transmembrane region" description="Helical" evidence="8">
    <location>
        <begin position="338"/>
        <end position="356"/>
    </location>
</feature>
<feature type="domain" description="DOMON" evidence="10">
    <location>
        <begin position="46"/>
        <end position="161"/>
    </location>
</feature>
<protein>
    <submittedName>
        <fullName evidence="12">Putative ferric-chelate reductase 1</fullName>
    </submittedName>
</protein>
<evidence type="ECO:0000256" key="6">
    <source>
        <dbReference type="ARBA" id="ARBA00022989"/>
    </source>
</evidence>
<evidence type="ECO:0000256" key="7">
    <source>
        <dbReference type="ARBA" id="ARBA00023136"/>
    </source>
</evidence>
<keyword evidence="6 8" id="KW-1133">Transmembrane helix</keyword>
<evidence type="ECO:0000259" key="10">
    <source>
        <dbReference type="PROSITE" id="PS50836"/>
    </source>
</evidence>
<feature type="transmembrane region" description="Helical" evidence="8">
    <location>
        <begin position="272"/>
        <end position="293"/>
    </location>
</feature>
<dbReference type="Pfam" id="PF03351">
    <property type="entry name" value="DOMON"/>
    <property type="match status" value="1"/>
</dbReference>
<feature type="transmembrane region" description="Helical" evidence="8">
    <location>
        <begin position="238"/>
        <end position="260"/>
    </location>
</feature>
<comment type="caution">
    <text evidence="12">The sequence shown here is derived from an EMBL/GenBank/DDBJ whole genome shotgun (WGS) entry which is preliminary data.</text>
</comment>
<evidence type="ECO:0000256" key="5">
    <source>
        <dbReference type="ARBA" id="ARBA00022982"/>
    </source>
</evidence>
<accession>A0A8T2LW63</accession>
<dbReference type="PANTHER" id="PTHR46902:SF1">
    <property type="entry name" value="DOMON DOMAIN-CONTAINING PROTEIN FRRS1L"/>
    <property type="match status" value="1"/>
</dbReference>
<dbReference type="CDD" id="cd09628">
    <property type="entry name" value="DOMON_SDR_2_like"/>
    <property type="match status" value="1"/>
</dbReference>
<evidence type="ECO:0000313" key="13">
    <source>
        <dbReference type="Proteomes" id="UP000752171"/>
    </source>
</evidence>
<dbReference type="Proteomes" id="UP000752171">
    <property type="component" value="Unassembled WGS sequence"/>
</dbReference>
<evidence type="ECO:0000259" key="11">
    <source>
        <dbReference type="PROSITE" id="PS50939"/>
    </source>
</evidence>
<gene>
    <name evidence="12" type="primary">FRRS1</name>
    <name evidence="12" type="ORF">AMEX_G8451</name>
</gene>
<keyword evidence="4 8" id="KW-0812">Transmembrane</keyword>
<proteinExistence type="predicted"/>
<keyword evidence="5" id="KW-0249">Electron transport</keyword>
<feature type="transmembrane region" description="Helical" evidence="8">
    <location>
        <begin position="305"/>
        <end position="326"/>
    </location>
</feature>
<dbReference type="SMART" id="SM00664">
    <property type="entry name" value="DoH"/>
    <property type="match status" value="1"/>
</dbReference>
<keyword evidence="3" id="KW-0813">Transport</keyword>
<evidence type="ECO:0000256" key="3">
    <source>
        <dbReference type="ARBA" id="ARBA00022448"/>
    </source>
</evidence>
<organism evidence="12 13">
    <name type="scientific">Astyanax mexicanus</name>
    <name type="common">Blind cave fish</name>
    <name type="synonym">Astyanax fasciatus mexicanus</name>
    <dbReference type="NCBI Taxonomy" id="7994"/>
    <lineage>
        <taxon>Eukaryota</taxon>
        <taxon>Metazoa</taxon>
        <taxon>Chordata</taxon>
        <taxon>Craniata</taxon>
        <taxon>Vertebrata</taxon>
        <taxon>Euteleostomi</taxon>
        <taxon>Actinopterygii</taxon>
        <taxon>Neopterygii</taxon>
        <taxon>Teleostei</taxon>
        <taxon>Ostariophysi</taxon>
        <taxon>Characiformes</taxon>
        <taxon>Characoidei</taxon>
        <taxon>Acestrorhamphidae</taxon>
        <taxon>Acestrorhamphinae</taxon>
        <taxon>Astyanax</taxon>
    </lineage>
</organism>
<dbReference type="GO" id="GO:0099072">
    <property type="term" value="P:regulation of postsynaptic membrane neurotransmitter receptor levels"/>
    <property type="evidence" value="ECO:0007669"/>
    <property type="project" value="TreeGrafter"/>
</dbReference>
<name>A0A8T2LW63_ASTMX</name>
<evidence type="ECO:0000256" key="4">
    <source>
        <dbReference type="ARBA" id="ARBA00022692"/>
    </source>
</evidence>
<feature type="transmembrane region" description="Helical" evidence="8">
    <location>
        <begin position="380"/>
        <end position="403"/>
    </location>
</feature>
<dbReference type="CDD" id="cd08760">
    <property type="entry name" value="Cyt_b561_FRRS1_like"/>
    <property type="match status" value="1"/>
</dbReference>
<evidence type="ECO:0000256" key="8">
    <source>
        <dbReference type="SAM" id="Phobius"/>
    </source>
</evidence>
<evidence type="ECO:0000313" key="12">
    <source>
        <dbReference type="EMBL" id="KAG9276163.1"/>
    </source>
</evidence>
<dbReference type="OrthoDB" id="2419613at2759"/>
<sequence>MRLYLLFLWVCMVRGFTEKSISSAGCGTEKVCFSQPPDCDPAADPSCYFMAVTALPTASGISVELQGRAEGYISFGFSDDQSMGNDDIYICGTDSNGTVQVQHAFSTGRSRPTIVPLGNVSDITASMSDGVIGCSFISRNPISAGGMTEQNSTYFLLYAYGSTTDGLIQFHGTNRFISDSRVDVLNPQIVKRAHHPSASKAHGSLMLIAWMTTSSVGMITARYLKAVGKGKGCSSKDVWFLAHVSLMSFTVIITAIAFILEFAHIKGWAGGVHPVLGCLVMILSLIQPVAAAFRCSPQHEKRFVFNWMHGIMALVIKVLAVAAIFTGLALFDDSPEKWLLQVMGGFVGWEALFFILQESNMWWKRKEDKESADELVSTELILLILFFLGNLAFLLTLLAGIGLS</sequence>
<feature type="transmembrane region" description="Helical" evidence="8">
    <location>
        <begin position="205"/>
        <end position="226"/>
    </location>
</feature>
<feature type="signal peptide" evidence="9">
    <location>
        <begin position="1"/>
        <end position="15"/>
    </location>
</feature>
<evidence type="ECO:0000256" key="2">
    <source>
        <dbReference type="ARBA" id="ARBA00004370"/>
    </source>
</evidence>
<comment type="subcellular location">
    <subcellularLocation>
        <location evidence="2">Membrane</location>
    </subcellularLocation>
</comment>
<reference evidence="12 13" key="1">
    <citation type="submission" date="2021-07" db="EMBL/GenBank/DDBJ databases">
        <authorList>
            <person name="Imarazene B."/>
            <person name="Zahm M."/>
            <person name="Klopp C."/>
            <person name="Cabau C."/>
            <person name="Beille S."/>
            <person name="Jouanno E."/>
            <person name="Castinel A."/>
            <person name="Lluch J."/>
            <person name="Gil L."/>
            <person name="Kuchtly C."/>
            <person name="Lopez Roques C."/>
            <person name="Donnadieu C."/>
            <person name="Parrinello H."/>
            <person name="Journot L."/>
            <person name="Du K."/>
            <person name="Schartl M."/>
            <person name="Retaux S."/>
            <person name="Guiguen Y."/>
        </authorList>
    </citation>
    <scope>NUCLEOTIDE SEQUENCE [LARGE SCALE GENOMIC DNA]</scope>
    <source>
        <strain evidence="12">Pach_M1</strain>
        <tissue evidence="12">Testis</tissue>
    </source>
</reference>
<dbReference type="EMBL" id="JAICCE010000006">
    <property type="protein sequence ID" value="KAG9276163.1"/>
    <property type="molecule type" value="Genomic_DNA"/>
</dbReference>
<dbReference type="PANTHER" id="PTHR46902">
    <property type="entry name" value="DOMON DOMAIN-CONTAINING PROTEIN FRRS1L"/>
    <property type="match status" value="1"/>
</dbReference>
<keyword evidence="7 8" id="KW-0472">Membrane</keyword>
<dbReference type="InterPro" id="IPR042789">
    <property type="entry name" value="FRRS1L"/>
</dbReference>
<comment type="cofactor">
    <cofactor evidence="1">
        <name>heme b</name>
        <dbReference type="ChEBI" id="CHEBI:60344"/>
    </cofactor>
</comment>
<dbReference type="GO" id="GO:1900449">
    <property type="term" value="P:regulation of glutamate receptor signaling pathway"/>
    <property type="evidence" value="ECO:0007669"/>
    <property type="project" value="InterPro"/>
</dbReference>
<dbReference type="PROSITE" id="PS50939">
    <property type="entry name" value="CYTOCHROME_B561"/>
    <property type="match status" value="1"/>
</dbReference>
<dbReference type="SMART" id="SM00665">
    <property type="entry name" value="B561"/>
    <property type="match status" value="1"/>
</dbReference>
<dbReference type="InterPro" id="IPR005018">
    <property type="entry name" value="DOMON_domain"/>
</dbReference>
<feature type="chain" id="PRO_5035719381" evidence="9">
    <location>
        <begin position="16"/>
        <end position="404"/>
    </location>
</feature>
<dbReference type="GO" id="GO:0016020">
    <property type="term" value="C:membrane"/>
    <property type="evidence" value="ECO:0007669"/>
    <property type="project" value="UniProtKB-SubCell"/>
</dbReference>
<evidence type="ECO:0000256" key="1">
    <source>
        <dbReference type="ARBA" id="ARBA00001970"/>
    </source>
</evidence>
<dbReference type="PROSITE" id="PS50836">
    <property type="entry name" value="DOMON"/>
    <property type="match status" value="1"/>
</dbReference>
<dbReference type="InterPro" id="IPR006593">
    <property type="entry name" value="Cyt_b561/ferric_Rdtase_TM"/>
</dbReference>
<keyword evidence="9" id="KW-0732">Signal</keyword>